<gene>
    <name evidence="1" type="ORF">TVAG_183760</name>
</gene>
<evidence type="ECO:0000313" key="2">
    <source>
        <dbReference type="Proteomes" id="UP000001542"/>
    </source>
</evidence>
<accession>A2D9B3</accession>
<dbReference type="KEGG" id="tva:5468729"/>
<sequence>MNITFPETLTEIPGWFCKRCAYLENLKITKNIVSIEASSFIDCYRLKYISSESPSFVVFEGVVYNQDFSVMHFYPSNCSSELLPTVRSISSVKAFSGADFENFTLKVKIKNIGSALFRRCPNIKRIDLRCGQFKVLSSSSFTSCPLLTELYLPDTIENINPKSITDCPLLTTLHLPMNLKYVHQEGIVYSNISEVYYCGINDVDGILLASVRVHVTSQYILKKFMGRTPIDTNYQCESSVCEFIYPDVYKCKSIA</sequence>
<dbReference type="AlphaFoldDB" id="A2D9B3"/>
<dbReference type="STRING" id="5722.A2D9B3"/>
<dbReference type="RefSeq" id="XP_001584125.1">
    <property type="nucleotide sequence ID" value="XM_001584075.1"/>
</dbReference>
<dbReference type="Gene3D" id="3.80.10.10">
    <property type="entry name" value="Ribonuclease Inhibitor"/>
    <property type="match status" value="1"/>
</dbReference>
<dbReference type="VEuPathDB" id="TrichDB:TVAG_183760"/>
<evidence type="ECO:0000313" key="1">
    <source>
        <dbReference type="EMBL" id="EAY23139.1"/>
    </source>
</evidence>
<dbReference type="VEuPathDB" id="TrichDB:TVAGG3_0770440"/>
<dbReference type="SMR" id="A2D9B3"/>
<proteinExistence type="predicted"/>
<dbReference type="InParanoid" id="A2D9B3"/>
<organism evidence="1 2">
    <name type="scientific">Trichomonas vaginalis (strain ATCC PRA-98 / G3)</name>
    <dbReference type="NCBI Taxonomy" id="412133"/>
    <lineage>
        <taxon>Eukaryota</taxon>
        <taxon>Metamonada</taxon>
        <taxon>Parabasalia</taxon>
        <taxon>Trichomonadida</taxon>
        <taxon>Trichomonadidae</taxon>
        <taxon>Trichomonas</taxon>
    </lineage>
</organism>
<name>A2D9B3_TRIV3</name>
<evidence type="ECO:0008006" key="3">
    <source>
        <dbReference type="Google" id="ProtNLM"/>
    </source>
</evidence>
<dbReference type="EMBL" id="DS113180">
    <property type="protein sequence ID" value="EAY23139.1"/>
    <property type="molecule type" value="Genomic_DNA"/>
</dbReference>
<keyword evidence="2" id="KW-1185">Reference proteome</keyword>
<dbReference type="SUPFAM" id="SSF52058">
    <property type="entry name" value="L domain-like"/>
    <property type="match status" value="1"/>
</dbReference>
<reference evidence="1" key="1">
    <citation type="submission" date="2006-10" db="EMBL/GenBank/DDBJ databases">
        <authorList>
            <person name="Amadeo P."/>
            <person name="Zhao Q."/>
            <person name="Wortman J."/>
            <person name="Fraser-Liggett C."/>
            <person name="Carlton J."/>
        </authorList>
    </citation>
    <scope>NUCLEOTIDE SEQUENCE</scope>
    <source>
        <strain evidence="1">G3</strain>
    </source>
</reference>
<dbReference type="InterPro" id="IPR026906">
    <property type="entry name" value="LRR_5"/>
</dbReference>
<protein>
    <recommendedName>
        <fullName evidence="3">Surface antigen BspA-like</fullName>
    </recommendedName>
</protein>
<reference evidence="1" key="2">
    <citation type="journal article" date="2007" name="Science">
        <title>Draft genome sequence of the sexually transmitted pathogen Trichomonas vaginalis.</title>
        <authorList>
            <person name="Carlton J.M."/>
            <person name="Hirt R.P."/>
            <person name="Silva J.C."/>
            <person name="Delcher A.L."/>
            <person name="Schatz M."/>
            <person name="Zhao Q."/>
            <person name="Wortman J.R."/>
            <person name="Bidwell S.L."/>
            <person name="Alsmark U.C.M."/>
            <person name="Besteiro S."/>
            <person name="Sicheritz-Ponten T."/>
            <person name="Noel C.J."/>
            <person name="Dacks J.B."/>
            <person name="Foster P.G."/>
            <person name="Simillion C."/>
            <person name="Van de Peer Y."/>
            <person name="Miranda-Saavedra D."/>
            <person name="Barton G.J."/>
            <person name="Westrop G.D."/>
            <person name="Mueller S."/>
            <person name="Dessi D."/>
            <person name="Fiori P.L."/>
            <person name="Ren Q."/>
            <person name="Paulsen I."/>
            <person name="Zhang H."/>
            <person name="Bastida-Corcuera F.D."/>
            <person name="Simoes-Barbosa A."/>
            <person name="Brown M.T."/>
            <person name="Hayes R.D."/>
            <person name="Mukherjee M."/>
            <person name="Okumura C.Y."/>
            <person name="Schneider R."/>
            <person name="Smith A.J."/>
            <person name="Vanacova S."/>
            <person name="Villalvazo M."/>
            <person name="Haas B.J."/>
            <person name="Pertea M."/>
            <person name="Feldblyum T.V."/>
            <person name="Utterback T.R."/>
            <person name="Shu C.L."/>
            <person name="Osoegawa K."/>
            <person name="de Jong P.J."/>
            <person name="Hrdy I."/>
            <person name="Horvathova L."/>
            <person name="Zubacova Z."/>
            <person name="Dolezal P."/>
            <person name="Malik S.B."/>
            <person name="Logsdon J.M. Jr."/>
            <person name="Henze K."/>
            <person name="Gupta A."/>
            <person name="Wang C.C."/>
            <person name="Dunne R.L."/>
            <person name="Upcroft J.A."/>
            <person name="Upcroft P."/>
            <person name="White O."/>
            <person name="Salzberg S.L."/>
            <person name="Tang P."/>
            <person name="Chiu C.-H."/>
            <person name="Lee Y.-S."/>
            <person name="Embley T.M."/>
            <person name="Coombs G.H."/>
            <person name="Mottram J.C."/>
            <person name="Tachezy J."/>
            <person name="Fraser-Liggett C.M."/>
            <person name="Johnson P.J."/>
        </authorList>
    </citation>
    <scope>NUCLEOTIDE SEQUENCE [LARGE SCALE GENOMIC DNA]</scope>
    <source>
        <strain evidence="1">G3</strain>
    </source>
</reference>
<dbReference type="Proteomes" id="UP000001542">
    <property type="component" value="Unassembled WGS sequence"/>
</dbReference>
<dbReference type="InterPro" id="IPR032675">
    <property type="entry name" value="LRR_dom_sf"/>
</dbReference>
<dbReference type="Pfam" id="PF13306">
    <property type="entry name" value="LRR_5"/>
    <property type="match status" value="2"/>
</dbReference>